<evidence type="ECO:0000256" key="38">
    <source>
        <dbReference type="ARBA" id="ARBA00044657"/>
    </source>
</evidence>
<keyword evidence="29" id="KW-0966">Cell projection</keyword>
<evidence type="ECO:0000256" key="5">
    <source>
        <dbReference type="ARBA" id="ARBA00004279"/>
    </source>
</evidence>
<comment type="similarity">
    <text evidence="11 43">Belongs to the two pore domain potassium channel (TC 1.A.1.8) family.</text>
</comment>
<comment type="catalytic activity">
    <reaction evidence="38">
        <text>Rb(+)(in) = Rb(+)(out)</text>
        <dbReference type="Rhea" id="RHEA:78547"/>
        <dbReference type="ChEBI" id="CHEBI:49847"/>
    </reaction>
</comment>
<comment type="subunit">
    <text evidence="40">Homodimer; disulfide-linked. Heterodimer with KCNK2; disulfide-linked. In astrocytes, forms mostly heterodimeric potassium channels with KCNK2, with only a minor proportion of functional channels containing homodimeric KCNK1. Interacts with KCNK3 and KCNK9, forming functional heterodimeric channels. Interacts with GNG4. Identified in a complex with PSD and ARF6; interacts only with PSD that is bound to ARF6. Interacts with UBE2I.</text>
</comment>
<keyword evidence="20" id="KW-0832">Ubl conjugation</keyword>
<evidence type="ECO:0000256" key="40">
    <source>
        <dbReference type="ARBA" id="ARBA00046361"/>
    </source>
</evidence>
<reference evidence="47" key="3">
    <citation type="submission" date="2025-09" db="UniProtKB">
        <authorList>
            <consortium name="Ensembl"/>
        </authorList>
    </citation>
    <scope>IDENTIFICATION</scope>
</reference>
<feature type="transmembrane region" description="Helical" evidence="45">
    <location>
        <begin position="165"/>
        <end position="190"/>
    </location>
</feature>
<evidence type="ECO:0000256" key="2">
    <source>
        <dbReference type="ARBA" id="ARBA00004155"/>
    </source>
</evidence>
<evidence type="ECO:0000256" key="13">
    <source>
        <dbReference type="ARBA" id="ARBA00022475"/>
    </source>
</evidence>
<feature type="transmembrane region" description="Helical" evidence="45">
    <location>
        <begin position="122"/>
        <end position="145"/>
    </location>
</feature>
<accession>A0AAY4E9B1</accession>
<keyword evidence="48" id="KW-1185">Reference proteome</keyword>
<dbReference type="Gene3D" id="1.10.287.70">
    <property type="match status" value="1"/>
</dbReference>
<reference evidence="47" key="2">
    <citation type="submission" date="2025-08" db="UniProtKB">
        <authorList>
            <consortium name="Ensembl"/>
        </authorList>
    </citation>
    <scope>IDENTIFICATION</scope>
</reference>
<evidence type="ECO:0000256" key="22">
    <source>
        <dbReference type="ARBA" id="ARBA00022989"/>
    </source>
</evidence>
<keyword evidence="14" id="KW-1017">Isopeptide bond</keyword>
<dbReference type="Proteomes" id="UP000694580">
    <property type="component" value="Chromosome 19"/>
</dbReference>
<evidence type="ECO:0000256" key="18">
    <source>
        <dbReference type="ARBA" id="ARBA00022753"/>
    </source>
</evidence>
<comment type="catalytic activity">
    <reaction evidence="32">
        <text>chloride(in) = chloride(out)</text>
        <dbReference type="Rhea" id="RHEA:29823"/>
        <dbReference type="ChEBI" id="CHEBI:17996"/>
    </reaction>
</comment>
<keyword evidence="16 43" id="KW-0812">Transmembrane</keyword>
<dbReference type="RefSeq" id="XP_028818710.1">
    <property type="nucleotide sequence ID" value="XM_028962877.1"/>
</dbReference>
<evidence type="ECO:0000256" key="34">
    <source>
        <dbReference type="ARBA" id="ARBA00034430"/>
    </source>
</evidence>
<evidence type="ECO:0000256" key="11">
    <source>
        <dbReference type="ARBA" id="ARBA00006666"/>
    </source>
</evidence>
<sequence>MSSAGRSWLFLAGFVLFYAAYLVLGALVFSAIERPEEERLRLDLASLRERFLNQSCVDGAALDLFLEKVLKANKYGVSALHNASGAANWDLAAALFFASTLVTTVGYGHTTPLSDEGKAFSIVYALLGVPFTMLVLTACVQRLMYLVTYRPVNLFQQRGALAPRVASVIHFTILMVLVVVCFFIVPALVFSRIEEPWSFLDALYFCFISLCTIGLGDFVPGEQPHQKLRALYKVSIIVYLFVGLMFMYLVLRTFHKLADLHGFTAFFHLPACEEDEQQDRVPIVEEGREEGPPEADKTATKPLDVASQTSYNTINR</sequence>
<evidence type="ECO:0000256" key="29">
    <source>
        <dbReference type="ARBA" id="ARBA00023273"/>
    </source>
</evidence>
<feature type="transmembrane region" description="Helical" evidence="45">
    <location>
        <begin position="231"/>
        <end position="251"/>
    </location>
</feature>
<evidence type="ECO:0000256" key="42">
    <source>
        <dbReference type="PIRSR" id="PIRSR038061-1"/>
    </source>
</evidence>
<organism evidence="47 48">
    <name type="scientific">Denticeps clupeoides</name>
    <name type="common">denticle herring</name>
    <dbReference type="NCBI Taxonomy" id="299321"/>
    <lineage>
        <taxon>Eukaryota</taxon>
        <taxon>Metazoa</taxon>
        <taxon>Chordata</taxon>
        <taxon>Craniata</taxon>
        <taxon>Vertebrata</taxon>
        <taxon>Euteleostomi</taxon>
        <taxon>Actinopterygii</taxon>
        <taxon>Neopterygii</taxon>
        <taxon>Teleostei</taxon>
        <taxon>Clupei</taxon>
        <taxon>Clupeiformes</taxon>
        <taxon>Denticipitoidei</taxon>
        <taxon>Denticipitidae</taxon>
        <taxon>Denticeps</taxon>
    </lineage>
</organism>
<keyword evidence="23" id="KW-0770">Synapse</keyword>
<evidence type="ECO:0000256" key="6">
    <source>
        <dbReference type="ARBA" id="ARBA00004337"/>
    </source>
</evidence>
<evidence type="ECO:0000256" key="41">
    <source>
        <dbReference type="PIRNR" id="PIRNR038061"/>
    </source>
</evidence>
<evidence type="ECO:0000313" key="47">
    <source>
        <dbReference type="Ensembl" id="ENSDCDP00010053546.1"/>
    </source>
</evidence>
<proteinExistence type="inferred from homology"/>
<keyword evidence="18" id="KW-0967">Endosome</keyword>
<keyword evidence="19 41" id="KW-0631">Potassium channel</keyword>
<dbReference type="InterPro" id="IPR013099">
    <property type="entry name" value="K_chnl_dom"/>
</dbReference>
<keyword evidence="27" id="KW-0325">Glycoprotein</keyword>
<comment type="catalytic activity">
    <reaction evidence="34">
        <text>K(+)(in) = K(+)(out)</text>
        <dbReference type="Rhea" id="RHEA:29463"/>
        <dbReference type="ChEBI" id="CHEBI:29103"/>
    </reaction>
</comment>
<dbReference type="GO" id="GO:0022841">
    <property type="term" value="F:potassium ion leak channel activity"/>
    <property type="evidence" value="ECO:0007669"/>
    <property type="project" value="TreeGrafter"/>
</dbReference>
<dbReference type="Pfam" id="PF07885">
    <property type="entry name" value="Ion_trans_2"/>
    <property type="match status" value="2"/>
</dbReference>
<dbReference type="GO" id="GO:0043204">
    <property type="term" value="C:perikaryon"/>
    <property type="evidence" value="ECO:0007669"/>
    <property type="project" value="UniProtKB-SubCell"/>
</dbReference>
<evidence type="ECO:0000256" key="37">
    <source>
        <dbReference type="ARBA" id="ARBA00044635"/>
    </source>
</evidence>
<evidence type="ECO:0000256" key="14">
    <source>
        <dbReference type="ARBA" id="ARBA00022499"/>
    </source>
</evidence>
<dbReference type="FunFam" id="1.10.287.70:FF:000119">
    <property type="entry name" value="Potassium channel subfamily K member"/>
    <property type="match status" value="1"/>
</dbReference>
<keyword evidence="12 41" id="KW-0813">Transport</keyword>
<feature type="compositionally biased region" description="Basic and acidic residues" evidence="44">
    <location>
        <begin position="278"/>
        <end position="299"/>
    </location>
</feature>
<feature type="transmembrane region" description="Helical" evidence="45">
    <location>
        <begin position="91"/>
        <end position="110"/>
    </location>
</feature>
<dbReference type="Ensembl" id="ENSDCDT00010064052.1">
    <property type="protein sequence ID" value="ENSDCDP00010053546.1"/>
    <property type="gene ID" value="ENSDCDG00010031080.1"/>
</dbReference>
<feature type="domain" description="Potassium channel" evidence="46">
    <location>
        <begin position="83"/>
        <end position="143"/>
    </location>
</feature>
<keyword evidence="30 43" id="KW-0407">Ion channel</keyword>
<comment type="catalytic activity">
    <reaction evidence="1">
        <text>NH4(+)(in) = NH4(+)(out)</text>
        <dbReference type="Rhea" id="RHEA:28747"/>
        <dbReference type="ChEBI" id="CHEBI:28938"/>
    </reaction>
</comment>
<evidence type="ECO:0000256" key="44">
    <source>
        <dbReference type="SAM" id="MobiDB-lite"/>
    </source>
</evidence>
<gene>
    <name evidence="47" type="primary">KCNK6</name>
</gene>
<evidence type="ECO:0000256" key="21">
    <source>
        <dbReference type="ARBA" id="ARBA00022958"/>
    </source>
</evidence>
<comment type="catalytic activity">
    <reaction evidence="39">
        <text>Cs(+)(in) = Cs(+)(out)</text>
        <dbReference type="Rhea" id="RHEA:78555"/>
        <dbReference type="ChEBI" id="CHEBI:49547"/>
    </reaction>
</comment>
<dbReference type="PRINTS" id="PR01333">
    <property type="entry name" value="2POREKCHANEL"/>
</dbReference>
<feature type="glycosylation site" description="N-linked (GlcNAc...) asparagine" evidence="42">
    <location>
        <position position="82"/>
    </location>
</feature>
<comment type="catalytic activity">
    <reaction evidence="35">
        <text>Na(+)(in) = Na(+)(out)</text>
        <dbReference type="Rhea" id="RHEA:34963"/>
        <dbReference type="ChEBI" id="CHEBI:29101"/>
    </reaction>
</comment>
<evidence type="ECO:0000256" key="15">
    <source>
        <dbReference type="ARBA" id="ARBA00022538"/>
    </source>
</evidence>
<evidence type="ECO:0000256" key="17">
    <source>
        <dbReference type="ARBA" id="ARBA00022723"/>
    </source>
</evidence>
<dbReference type="GO" id="GO:0030425">
    <property type="term" value="C:dendrite"/>
    <property type="evidence" value="ECO:0007669"/>
    <property type="project" value="UniProtKB-SubCell"/>
</dbReference>
<evidence type="ECO:0000256" key="45">
    <source>
        <dbReference type="SAM" id="Phobius"/>
    </source>
</evidence>
<dbReference type="InterPro" id="IPR005408">
    <property type="entry name" value="2pore_dom_K_chnl_TWIK"/>
</dbReference>
<protein>
    <recommendedName>
        <fullName evidence="41">Potassium channel subfamily K member</fullName>
    </recommendedName>
</protein>
<keyword evidence="28" id="KW-0458">Lysosome</keyword>
<evidence type="ECO:0000256" key="16">
    <source>
        <dbReference type="ARBA" id="ARBA00022692"/>
    </source>
</evidence>
<dbReference type="PANTHER" id="PTHR11003">
    <property type="entry name" value="POTASSIUM CHANNEL, SUBFAMILY K"/>
    <property type="match status" value="1"/>
</dbReference>
<evidence type="ECO:0000256" key="20">
    <source>
        <dbReference type="ARBA" id="ARBA00022843"/>
    </source>
</evidence>
<dbReference type="GeneTree" id="ENSGT00940000160509"/>
<evidence type="ECO:0000256" key="3">
    <source>
        <dbReference type="ARBA" id="ARBA00004172"/>
    </source>
</evidence>
<dbReference type="GO" id="GO:0055037">
    <property type="term" value="C:recycling endosome"/>
    <property type="evidence" value="ECO:0007669"/>
    <property type="project" value="UniProtKB-SubCell"/>
</dbReference>
<dbReference type="GO" id="GO:0005765">
    <property type="term" value="C:lysosomal membrane"/>
    <property type="evidence" value="ECO:0007669"/>
    <property type="project" value="UniProtKB-SubCell"/>
</dbReference>
<evidence type="ECO:0000256" key="43">
    <source>
        <dbReference type="RuleBase" id="RU003857"/>
    </source>
</evidence>
<comment type="catalytic activity">
    <reaction evidence="36">
        <text>L-glutamate(out) = L-glutamate(in)</text>
        <dbReference type="Rhea" id="RHEA:66336"/>
        <dbReference type="ChEBI" id="CHEBI:29985"/>
    </reaction>
</comment>
<keyword evidence="17" id="KW-0479">Metal-binding</keyword>
<feature type="domain" description="Potassium channel" evidence="46">
    <location>
        <begin position="179"/>
        <end position="256"/>
    </location>
</feature>
<evidence type="ECO:0000256" key="4">
    <source>
        <dbReference type="ARBA" id="ARBA00004221"/>
    </source>
</evidence>
<evidence type="ECO:0000256" key="39">
    <source>
        <dbReference type="ARBA" id="ARBA00044691"/>
    </source>
</evidence>
<feature type="transmembrane region" description="Helical" evidence="45">
    <location>
        <begin position="7"/>
        <end position="32"/>
    </location>
</feature>
<evidence type="ECO:0000256" key="26">
    <source>
        <dbReference type="ARBA" id="ARBA00023157"/>
    </source>
</evidence>
<dbReference type="GO" id="GO:0030322">
    <property type="term" value="P:stabilization of membrane potential"/>
    <property type="evidence" value="ECO:0007669"/>
    <property type="project" value="TreeGrafter"/>
</dbReference>
<evidence type="ECO:0000256" key="33">
    <source>
        <dbReference type="ARBA" id="ARBA00034109"/>
    </source>
</evidence>
<dbReference type="InterPro" id="IPR003280">
    <property type="entry name" value="2pore_dom_K_chnl"/>
</dbReference>
<reference evidence="47 48" key="1">
    <citation type="submission" date="2020-06" db="EMBL/GenBank/DDBJ databases">
        <authorList>
            <consortium name="Wellcome Sanger Institute Data Sharing"/>
        </authorList>
    </citation>
    <scope>NUCLEOTIDE SEQUENCE [LARGE SCALE GENOMIC DNA]</scope>
</reference>
<evidence type="ECO:0000256" key="10">
    <source>
        <dbReference type="ARBA" id="ARBA00004651"/>
    </source>
</evidence>
<comment type="subcellular location">
    <subcellularLocation>
        <location evidence="4">Apical cell membrane</location>
    </subcellularLocation>
    <subcellularLocation>
        <location evidence="10">Cell membrane</location>
        <topology evidence="10">Multi-pass membrane protein</topology>
    </subcellularLocation>
    <subcellularLocation>
        <location evidence="5">Cell projection</location>
        <location evidence="5">Dendrite</location>
    </subcellularLocation>
    <subcellularLocation>
        <location evidence="9">Cytoplasmic vesicle</location>
    </subcellularLocation>
    <subcellularLocation>
        <location evidence="6">Endosome membrane</location>
        <topology evidence="6">Multi-pass membrane protein</topology>
    </subcellularLocation>
    <subcellularLocation>
        <location evidence="7">Late endosome membrane</location>
    </subcellularLocation>
    <subcellularLocation>
        <location evidence="2">Lysosome membrane</location>
        <topology evidence="2">Multi-pass membrane protein</topology>
    </subcellularLocation>
    <subcellularLocation>
        <location evidence="8">Perikaryon</location>
    </subcellularLocation>
    <subcellularLocation>
        <location evidence="3">Recycling endosome</location>
    </subcellularLocation>
    <subcellularLocation>
        <location evidence="33">Synaptic cell membrane</location>
    </subcellularLocation>
</comment>
<evidence type="ECO:0000256" key="27">
    <source>
        <dbReference type="ARBA" id="ARBA00023180"/>
    </source>
</evidence>
<evidence type="ECO:0000313" key="48">
    <source>
        <dbReference type="Proteomes" id="UP000694580"/>
    </source>
</evidence>
<evidence type="ECO:0000256" key="12">
    <source>
        <dbReference type="ARBA" id="ARBA00022448"/>
    </source>
</evidence>
<dbReference type="InterPro" id="IPR001779">
    <property type="entry name" value="2pore_dom_K_chnl_TWIK1"/>
</dbReference>
<dbReference type="GeneID" id="114769667"/>
<dbReference type="PRINTS" id="PR01096">
    <property type="entry name" value="TWIK1CHANNEL"/>
</dbReference>
<evidence type="ECO:0000259" key="46">
    <source>
        <dbReference type="Pfam" id="PF07885"/>
    </source>
</evidence>
<dbReference type="InterPro" id="IPR003092">
    <property type="entry name" value="2pore_dom_K_chnl_TASK"/>
</dbReference>
<evidence type="ECO:0000256" key="1">
    <source>
        <dbReference type="ARBA" id="ARBA00000309"/>
    </source>
</evidence>
<evidence type="ECO:0000256" key="32">
    <source>
        <dbReference type="ARBA" id="ARBA00024167"/>
    </source>
</evidence>
<feature type="compositionally biased region" description="Polar residues" evidence="44">
    <location>
        <begin position="306"/>
        <end position="316"/>
    </location>
</feature>
<dbReference type="GO" id="GO:0016324">
    <property type="term" value="C:apical plasma membrane"/>
    <property type="evidence" value="ECO:0007669"/>
    <property type="project" value="UniProtKB-SubCell"/>
</dbReference>
<name>A0AAY4E9B1_9TELE</name>
<evidence type="ECO:0000256" key="19">
    <source>
        <dbReference type="ARBA" id="ARBA00022826"/>
    </source>
</evidence>
<keyword evidence="15 41" id="KW-0633">Potassium transport</keyword>
<dbReference type="PANTHER" id="PTHR11003:SF28">
    <property type="entry name" value="POTASSIUM CHANNEL SUBFAMILY K MEMBER 6"/>
    <property type="match status" value="1"/>
</dbReference>
<evidence type="ECO:0000256" key="7">
    <source>
        <dbReference type="ARBA" id="ARBA00004414"/>
    </source>
</evidence>
<evidence type="ECO:0000256" key="36">
    <source>
        <dbReference type="ARBA" id="ARBA00036683"/>
    </source>
</evidence>
<dbReference type="AlphaFoldDB" id="A0AAY4E9B1"/>
<feature type="region of interest" description="Disordered" evidence="44">
    <location>
        <begin position="277"/>
        <end position="316"/>
    </location>
</feature>
<evidence type="ECO:0000256" key="25">
    <source>
        <dbReference type="ARBA" id="ARBA00023136"/>
    </source>
</evidence>
<dbReference type="GO" id="GO:0097060">
    <property type="term" value="C:synaptic membrane"/>
    <property type="evidence" value="ECO:0007669"/>
    <property type="project" value="UniProtKB-SubCell"/>
</dbReference>
<evidence type="ECO:0000256" key="28">
    <source>
        <dbReference type="ARBA" id="ARBA00023228"/>
    </source>
</evidence>
<dbReference type="GO" id="GO:0046872">
    <property type="term" value="F:metal ion binding"/>
    <property type="evidence" value="ECO:0007669"/>
    <property type="project" value="UniProtKB-KW"/>
</dbReference>
<evidence type="ECO:0000256" key="8">
    <source>
        <dbReference type="ARBA" id="ARBA00004484"/>
    </source>
</evidence>
<evidence type="ECO:0000256" key="23">
    <source>
        <dbReference type="ARBA" id="ARBA00023018"/>
    </source>
</evidence>
<feature type="transmembrane region" description="Helical" evidence="45">
    <location>
        <begin position="202"/>
        <end position="219"/>
    </location>
</feature>
<dbReference type="SUPFAM" id="SSF81324">
    <property type="entry name" value="Voltage-gated potassium channels"/>
    <property type="match status" value="2"/>
</dbReference>
<evidence type="ECO:0000256" key="30">
    <source>
        <dbReference type="ARBA" id="ARBA00023303"/>
    </source>
</evidence>
<dbReference type="GO" id="GO:0031902">
    <property type="term" value="C:late endosome membrane"/>
    <property type="evidence" value="ECO:0007669"/>
    <property type="project" value="UniProtKB-SubCell"/>
</dbReference>
<keyword evidence="22 45" id="KW-1133">Transmembrane helix</keyword>
<comment type="catalytic activity">
    <reaction evidence="37">
        <text>Li(+)(in) = Li(+)(out)</text>
        <dbReference type="Rhea" id="RHEA:78551"/>
        <dbReference type="ChEBI" id="CHEBI:49713"/>
    </reaction>
</comment>
<keyword evidence="21 41" id="KW-0630">Potassium</keyword>
<evidence type="ECO:0000256" key="24">
    <source>
        <dbReference type="ARBA" id="ARBA00023065"/>
    </source>
</evidence>
<dbReference type="PIRSF" id="PIRSF038061">
    <property type="entry name" value="K_channel_subfamily_K_type"/>
    <property type="match status" value="1"/>
</dbReference>
<evidence type="ECO:0000256" key="9">
    <source>
        <dbReference type="ARBA" id="ARBA00004541"/>
    </source>
</evidence>
<keyword evidence="13" id="KW-1003">Cell membrane</keyword>
<keyword evidence="26" id="KW-1015">Disulfide bond</keyword>
<evidence type="ECO:0000256" key="31">
    <source>
        <dbReference type="ARBA" id="ARBA00023329"/>
    </source>
</evidence>
<dbReference type="PRINTS" id="PR01586">
    <property type="entry name" value="TWIKCHANNEL"/>
</dbReference>
<keyword evidence="24 41" id="KW-0406">Ion transport</keyword>
<evidence type="ECO:0000256" key="35">
    <source>
        <dbReference type="ARBA" id="ARBA00036239"/>
    </source>
</evidence>
<keyword evidence="25 41" id="KW-0472">Membrane</keyword>
<keyword evidence="31" id="KW-0968">Cytoplasmic vesicle</keyword>
<dbReference type="GO" id="GO:0015271">
    <property type="term" value="F:outward rectifier potassium channel activity"/>
    <property type="evidence" value="ECO:0007669"/>
    <property type="project" value="TreeGrafter"/>
</dbReference>